<reference evidence="3 4" key="1">
    <citation type="submission" date="2019-01" db="EMBL/GenBank/DDBJ databases">
        <title>Genome sequencing of the rare red list fungi Fomitopsis rosea.</title>
        <authorList>
            <person name="Buettner E."/>
            <person name="Kellner H."/>
        </authorList>
    </citation>
    <scope>NUCLEOTIDE SEQUENCE [LARGE SCALE GENOMIC DNA]</scope>
    <source>
        <strain evidence="3 4">DSM 105464</strain>
    </source>
</reference>
<evidence type="ECO:0000259" key="2">
    <source>
        <dbReference type="PROSITE" id="PS50181"/>
    </source>
</evidence>
<sequence>MPAITDLPLDILEQIVLELDPLDVAAISQTCSAFYAYVYASSDTERLWRTLYLTQPLDDLRRCFEQLGHPRTSPVDWKGQLQRAIRARTIIGDPAKCRSEERCTVLQTLLDLASNLPPAPSFLSEELSLNLVWLAALLRGGTFLDHKLWEPSDEERHLRCRLHAYYGLTTADYRKENLTQSRAYVYDMRRYTWGNDFGPYQMDGSGRVNWEHVQAIHHAMSMQVVPPQEDADGEQTVFTIFPLSLPYCQSIIPADVDLSQERDWAGVTGSWQCSFCFCDHRQLLVLNNFTLNDGEPVGPDQDRPLAMEVLEDEDFVEVFRSINIEMRVISIEADPAHPGRPKINWFGSIGPFATMVGSVYLTPDDQIRWHFQSGELGNAMWSSEGIQIGGRMILLGRSGYERYTRLIKHGMSDPPKKPGSLRDRIAAFENKGTAAPPPPAPRPKPAGGVSWKPRPRSPPPVSNASSDEALEAAKAAGMSAADAKTSIGQGPATEKPKWKPPPVVSPPPADDDEKEEIAKPAVVPESEGEGDVQEHKPVTEGEPTGEEGEGQAEPDLEEEERQRRAAIAARMARLGGARVGMAPPVFGRKPDIKKPEAPKVADEEHREQESAPAVSPPAEIRPNCDRLLRIQGS</sequence>
<comment type="caution">
    <text evidence="3">The sequence shown here is derived from an EMBL/GenBank/DDBJ whole genome shotgun (WGS) entry which is preliminary data.</text>
</comment>
<organism evidence="3 4">
    <name type="scientific">Rhodofomes roseus</name>
    <dbReference type="NCBI Taxonomy" id="34475"/>
    <lineage>
        <taxon>Eukaryota</taxon>
        <taxon>Fungi</taxon>
        <taxon>Dikarya</taxon>
        <taxon>Basidiomycota</taxon>
        <taxon>Agaricomycotina</taxon>
        <taxon>Agaricomycetes</taxon>
        <taxon>Polyporales</taxon>
        <taxon>Rhodofomes</taxon>
    </lineage>
</organism>
<dbReference type="Pfam" id="PF12937">
    <property type="entry name" value="F-box-like"/>
    <property type="match status" value="1"/>
</dbReference>
<feature type="domain" description="F-box" evidence="2">
    <location>
        <begin position="1"/>
        <end position="51"/>
    </location>
</feature>
<accession>A0A4Y9Y556</accession>
<feature type="compositionally biased region" description="Pro residues" evidence="1">
    <location>
        <begin position="499"/>
        <end position="508"/>
    </location>
</feature>
<proteinExistence type="predicted"/>
<feature type="compositionally biased region" description="Basic and acidic residues" evidence="1">
    <location>
        <begin position="588"/>
        <end position="609"/>
    </location>
</feature>
<evidence type="ECO:0000313" key="3">
    <source>
        <dbReference type="EMBL" id="TFY57586.1"/>
    </source>
</evidence>
<feature type="compositionally biased region" description="Low complexity" evidence="1">
    <location>
        <begin position="464"/>
        <end position="486"/>
    </location>
</feature>
<dbReference type="PROSITE" id="PS50181">
    <property type="entry name" value="FBOX"/>
    <property type="match status" value="1"/>
</dbReference>
<dbReference type="Gene3D" id="1.20.1280.50">
    <property type="match status" value="1"/>
</dbReference>
<feature type="region of interest" description="Disordered" evidence="1">
    <location>
        <begin position="430"/>
        <end position="624"/>
    </location>
</feature>
<feature type="compositionally biased region" description="Acidic residues" evidence="1">
    <location>
        <begin position="543"/>
        <end position="559"/>
    </location>
</feature>
<feature type="compositionally biased region" description="Low complexity" evidence="1">
    <location>
        <begin position="565"/>
        <end position="576"/>
    </location>
</feature>
<protein>
    <recommendedName>
        <fullName evidence="2">F-box domain-containing protein</fullName>
    </recommendedName>
</protein>
<feature type="compositionally biased region" description="Pro residues" evidence="1">
    <location>
        <begin position="435"/>
        <end position="444"/>
    </location>
</feature>
<gene>
    <name evidence="3" type="ORF">EVJ58_g6937</name>
</gene>
<evidence type="ECO:0000313" key="4">
    <source>
        <dbReference type="Proteomes" id="UP000298390"/>
    </source>
</evidence>
<dbReference type="InterPro" id="IPR001810">
    <property type="entry name" value="F-box_dom"/>
</dbReference>
<dbReference type="AlphaFoldDB" id="A0A4Y9Y556"/>
<dbReference type="SUPFAM" id="SSF81383">
    <property type="entry name" value="F-box domain"/>
    <property type="match status" value="1"/>
</dbReference>
<dbReference type="STRING" id="34475.A0A4Y9Y556"/>
<dbReference type="InterPro" id="IPR036047">
    <property type="entry name" value="F-box-like_dom_sf"/>
</dbReference>
<name>A0A4Y9Y556_9APHY</name>
<dbReference type="EMBL" id="SEKV01000417">
    <property type="protein sequence ID" value="TFY57586.1"/>
    <property type="molecule type" value="Genomic_DNA"/>
</dbReference>
<dbReference type="Proteomes" id="UP000298390">
    <property type="component" value="Unassembled WGS sequence"/>
</dbReference>
<evidence type="ECO:0000256" key="1">
    <source>
        <dbReference type="SAM" id="MobiDB-lite"/>
    </source>
</evidence>
<dbReference type="CDD" id="cd09917">
    <property type="entry name" value="F-box_SF"/>
    <property type="match status" value="1"/>
</dbReference>